<dbReference type="EMBL" id="KQ434829">
    <property type="protein sequence ID" value="KZC07691.1"/>
    <property type="molecule type" value="Genomic_DNA"/>
</dbReference>
<dbReference type="Proteomes" id="UP000076502">
    <property type="component" value="Unassembled WGS sequence"/>
</dbReference>
<dbReference type="OrthoDB" id="7689910at2759"/>
<accession>A0A154P773</accession>
<proteinExistence type="predicted"/>
<evidence type="ECO:0000313" key="2">
    <source>
        <dbReference type="Proteomes" id="UP000076502"/>
    </source>
</evidence>
<protein>
    <submittedName>
        <fullName evidence="1">Uncharacterized protein</fullName>
    </submittedName>
</protein>
<reference evidence="1 2" key="1">
    <citation type="submission" date="2015-07" db="EMBL/GenBank/DDBJ databases">
        <title>The genome of Dufourea novaeangliae.</title>
        <authorList>
            <person name="Pan H."/>
            <person name="Kapheim K."/>
        </authorList>
    </citation>
    <scope>NUCLEOTIDE SEQUENCE [LARGE SCALE GENOMIC DNA]</scope>
    <source>
        <strain evidence="1">0120121106</strain>
        <tissue evidence="1">Whole body</tissue>
    </source>
</reference>
<keyword evidence="2" id="KW-1185">Reference proteome</keyword>
<dbReference type="AlphaFoldDB" id="A0A154P773"/>
<name>A0A154P773_DUFNO</name>
<sequence>MQKNVPASNLQQKKHEADLKAEALRNGKKLKICLERITMHDRNSNIINNFKEILENSKTNALKKNNLIRKKHNTHVTTTNLEVDSIRFWKCNKSVVKSNNKTITGESKTKMRCIDSETNLQDTVNLSKVDFPIRGILNNNVTNEQESHTVSNQTAEGSYVSEVANREQNIVLMEEAKHYVCSPSSISCMSVRKTSTITSETALPKDTFEIGMNIREKNKDYNKTIRSFNDKAMEQGINFESFSLSQNITTDIENSSNKVIPNNEFTQISVSETFDSVRNISVEKTNNSETEITGIYPDCKLVNDYYENVTCQASSFVFENSSPDLTINTNQVSRNLNLITMEKKIDTLHNNDSPDHTEECSLLRQESIIEGKSNEISNGTCNMQRHLHANTSLQTQKRSYTDENVSRVGVKKVKLNRHNWCTHSKSQKETISKDQDSNKIIQLNSVRSESYSVDTSNNEASISVEEHNNTVSIQVTKMILNKEQGISKSVEQASTETIGHIHRIEYDTVQKTGKSEEVVTESCKSPPENTCLLSVQTNSNNENINYDEDDCISLFADSILMEEYNEPAAPVQQKLTSKSLPVEKPYFMSDNVFDNYYKNISSEFNKAYDTNNISNSTINVLKENEKTLWGSSFKTPQTHKTANVVKQKNNELFTNIFKGYCFHYLLPNLERLLRINENYFFEVIDQLLLNMCHQTLRQLYNAFVCTNHITTTLKLLKKLYDGDIINRTNDAQYRNSIGQLIKRGIPIETIVYCLDKIVNDNDTKFVSWISGIISKYIAFGDHVHDINENILSKLNYETHKLINQNLLSRFNNLLKRPDQNTVVKETAATVSDEYIKSPDPSNGINESEILSTTYKSPNTISPKVWKNVICDNNNNTQNRTSSSVLHPIDDLPKPHSIHGRERFWKFYLDVHSLQEGLKHNDHDHVKAILDSANEKQKSVFTRAFYQILRNEVEHFPYHLSKLVSTAVRTGATAIFYEILIDVTIHVLVDLVERELWVLALKLLKEIDIMLHESNSFYKFDAATILLFAEIYLANQKPMKAFALLKQSKTIYTTRNKWKVRNNEKDGHIRAQIISLLLDAFCETSPEYAFFLFKFLIVDQSSNYYPVDLTCHVNKIVSLVLLKEDHDLIVSVGELINKNNLLLNAITYRALIASLVSINLTLAKELHQNAIGLGIYSTVQFCPATYIIVKSDWTNEEMYLTILDLLQQLSTNIGHTINGIKSKQLSVYLLFEAS</sequence>
<organism evidence="1 2">
    <name type="scientific">Dufourea novaeangliae</name>
    <name type="common">Sweat bee</name>
    <dbReference type="NCBI Taxonomy" id="178035"/>
    <lineage>
        <taxon>Eukaryota</taxon>
        <taxon>Metazoa</taxon>
        <taxon>Ecdysozoa</taxon>
        <taxon>Arthropoda</taxon>
        <taxon>Hexapoda</taxon>
        <taxon>Insecta</taxon>
        <taxon>Pterygota</taxon>
        <taxon>Neoptera</taxon>
        <taxon>Endopterygota</taxon>
        <taxon>Hymenoptera</taxon>
        <taxon>Apocrita</taxon>
        <taxon>Aculeata</taxon>
        <taxon>Apoidea</taxon>
        <taxon>Anthophila</taxon>
        <taxon>Halictidae</taxon>
        <taxon>Rophitinae</taxon>
        <taxon>Dufourea</taxon>
    </lineage>
</organism>
<gene>
    <name evidence="1" type="ORF">WN55_08011</name>
</gene>
<evidence type="ECO:0000313" key="1">
    <source>
        <dbReference type="EMBL" id="KZC07691.1"/>
    </source>
</evidence>